<dbReference type="AlphaFoldDB" id="A0A0A1T2U5"/>
<evidence type="ECO:0000313" key="2">
    <source>
        <dbReference type="Proteomes" id="UP000039046"/>
    </source>
</evidence>
<dbReference type="OrthoDB" id="5142818at2759"/>
<proteinExistence type="predicted"/>
<keyword evidence="2" id="KW-1185">Reference proteome</keyword>
<evidence type="ECO:0008006" key="3">
    <source>
        <dbReference type="Google" id="ProtNLM"/>
    </source>
</evidence>
<dbReference type="InterPro" id="IPR011008">
    <property type="entry name" value="Dimeric_a/b-barrel"/>
</dbReference>
<reference evidence="1 2" key="1">
    <citation type="journal article" date="2015" name="Genome Announc.">
        <title>Draft Genome Sequence and Gene Annotation of the Entomopathogenic Fungus Verticillium hemipterigenum.</title>
        <authorList>
            <person name="Horn F."/>
            <person name="Habel A."/>
            <person name="Scharf D.H."/>
            <person name="Dworschak J."/>
            <person name="Brakhage A.A."/>
            <person name="Guthke R."/>
            <person name="Hertweck C."/>
            <person name="Linde J."/>
        </authorList>
    </citation>
    <scope>NUCLEOTIDE SEQUENCE [LARGE SCALE GENOMIC DNA]</scope>
</reference>
<accession>A0A0A1T2U5</accession>
<sequence>MARIKQTNRKPSVKPLVTWTRFYLPRDHVWPGWDGDHDNIHIGPLRNVVVVRGLKLRRLIDDPEQAAYLIEWEDRESFEAFLSSPACVEFLNNLPEHAAHTEDPGSATVSQLNEMTLSDNPESSLAVKSRFCLCKHTNNRPTAQLEGIITLTVFSVPGTVKEHLASEKLPEPLQQAFSGFYPGGSLVSTYRRYGHATSFSTFWTMVLEEDKCVARKFGTMPLQPAGPSRVIFCHAYSWSYSFEEPREEEAASVRNEAAQKAWQQMIARAMPPATACIQERWHIQRIPVFDSPITKDDPEWEKYEEHEIRIREFLRNHGDHIPFEENEEALIAKYLGSD</sequence>
<dbReference type="EMBL" id="CDHN01000001">
    <property type="protein sequence ID" value="CEJ80435.1"/>
    <property type="molecule type" value="Genomic_DNA"/>
</dbReference>
<evidence type="ECO:0000313" key="1">
    <source>
        <dbReference type="EMBL" id="CEJ80435.1"/>
    </source>
</evidence>
<organism evidence="1 2">
    <name type="scientific">[Torrubiella] hemipterigena</name>
    <dbReference type="NCBI Taxonomy" id="1531966"/>
    <lineage>
        <taxon>Eukaryota</taxon>
        <taxon>Fungi</taxon>
        <taxon>Dikarya</taxon>
        <taxon>Ascomycota</taxon>
        <taxon>Pezizomycotina</taxon>
        <taxon>Sordariomycetes</taxon>
        <taxon>Hypocreomycetidae</taxon>
        <taxon>Hypocreales</taxon>
        <taxon>Clavicipitaceae</taxon>
        <taxon>Clavicipitaceae incertae sedis</taxon>
        <taxon>'Torrubiella' clade</taxon>
    </lineage>
</organism>
<dbReference type="Proteomes" id="UP000039046">
    <property type="component" value="Unassembled WGS sequence"/>
</dbReference>
<dbReference type="SUPFAM" id="SSF54909">
    <property type="entry name" value="Dimeric alpha+beta barrel"/>
    <property type="match status" value="1"/>
</dbReference>
<protein>
    <recommendedName>
        <fullName evidence="3">ABM domain-containing protein</fullName>
    </recommendedName>
</protein>
<dbReference type="HOGENOM" id="CLU_075851_0_0_1"/>
<dbReference type="STRING" id="1531966.A0A0A1T2U5"/>
<name>A0A0A1T2U5_9HYPO</name>
<gene>
    <name evidence="1" type="ORF">VHEMI00616</name>
</gene>